<sequence length="152" mass="16262">MSDLNHCMELAFREAIKAYESKEVPVGAVVLDPNGLIIGRGYNQVETLSDATAHAEMIALTSAMATIGSKYLEGCTLAVTLEPCPMCAGAIVLSKISRVVFGAWDPKMGAAGTVLNITACNALNHQPEVYGGIMERKAESLLQDFFRGLRGR</sequence>
<dbReference type="OrthoDB" id="9802676at2"/>
<evidence type="ECO:0000313" key="11">
    <source>
        <dbReference type="Proteomes" id="UP000001007"/>
    </source>
</evidence>
<keyword evidence="5 8" id="KW-0378">Hydrolase</keyword>
<evidence type="ECO:0000259" key="9">
    <source>
        <dbReference type="PROSITE" id="PS51747"/>
    </source>
</evidence>
<dbReference type="InterPro" id="IPR002125">
    <property type="entry name" value="CMP_dCMP_dom"/>
</dbReference>
<dbReference type="RefSeq" id="WP_010932073.1">
    <property type="nucleotide sequence ID" value="NC_002932.3"/>
</dbReference>
<dbReference type="PROSITE" id="PS51747">
    <property type="entry name" value="CYT_DCMP_DEAMINASES_2"/>
    <property type="match status" value="1"/>
</dbReference>
<comment type="similarity">
    <text evidence="1">Belongs to the cytidine and deoxycytidylate deaminase family. ADAT2 subfamily.</text>
</comment>
<comment type="function">
    <text evidence="8">Catalyzes the deamination of adenosine to inosine at the wobble position 34 of tRNA(Arg2).</text>
</comment>
<dbReference type="PROSITE" id="PS50096">
    <property type="entry name" value="IQ"/>
    <property type="match status" value="1"/>
</dbReference>
<dbReference type="GO" id="GO:0002100">
    <property type="term" value="P:tRNA wobble adenosine to inosine editing"/>
    <property type="evidence" value="ECO:0007669"/>
    <property type="project" value="UniProtKB-UniRule"/>
</dbReference>
<evidence type="ECO:0000256" key="4">
    <source>
        <dbReference type="ARBA" id="ARBA00022723"/>
    </source>
</evidence>
<keyword evidence="6 8" id="KW-0862">Zinc</keyword>
<evidence type="ECO:0000256" key="8">
    <source>
        <dbReference type="HAMAP-Rule" id="MF_00972"/>
    </source>
</evidence>
<gene>
    <name evidence="8" type="primary">tadA</name>
    <name evidence="10" type="ordered locus">CT0381</name>
</gene>
<dbReference type="HAMAP" id="MF_00972">
    <property type="entry name" value="tRNA_aden_deaminase"/>
    <property type="match status" value="1"/>
</dbReference>
<dbReference type="InterPro" id="IPR016192">
    <property type="entry name" value="APOBEC/CMP_deaminase_Zn-bd"/>
</dbReference>
<keyword evidence="4 8" id="KW-0479">Metal-binding</keyword>
<dbReference type="InterPro" id="IPR028883">
    <property type="entry name" value="tRNA_aden_deaminase"/>
</dbReference>
<comment type="cofactor">
    <cofactor evidence="8">
        <name>Zn(2+)</name>
        <dbReference type="ChEBI" id="CHEBI:29105"/>
    </cofactor>
    <text evidence="8">Binds 1 zinc ion per subunit.</text>
</comment>
<evidence type="ECO:0000256" key="1">
    <source>
        <dbReference type="ARBA" id="ARBA00010669"/>
    </source>
</evidence>
<dbReference type="Proteomes" id="UP000001007">
    <property type="component" value="Chromosome"/>
</dbReference>
<dbReference type="Pfam" id="PF00383">
    <property type="entry name" value="dCMP_cyt_deam_1"/>
    <property type="match status" value="1"/>
</dbReference>
<evidence type="ECO:0000313" key="10">
    <source>
        <dbReference type="EMBL" id="AAM71627.1"/>
    </source>
</evidence>
<dbReference type="PANTHER" id="PTHR11079:SF202">
    <property type="entry name" value="TRNA-SPECIFIC ADENOSINE DEAMINASE"/>
    <property type="match status" value="1"/>
</dbReference>
<dbReference type="GO" id="GO:0052717">
    <property type="term" value="F:tRNA-specific adenosine-34 deaminase activity"/>
    <property type="evidence" value="ECO:0007669"/>
    <property type="project" value="UniProtKB-UniRule"/>
</dbReference>
<dbReference type="HOGENOM" id="CLU_025810_3_2_10"/>
<dbReference type="eggNOG" id="COG0590">
    <property type="taxonomic scope" value="Bacteria"/>
</dbReference>
<feature type="binding site" evidence="8">
    <location>
        <position position="84"/>
    </location>
    <ligand>
        <name>Zn(2+)</name>
        <dbReference type="ChEBI" id="CHEBI:29105"/>
        <note>catalytic</note>
    </ligand>
</feature>
<dbReference type="Gene3D" id="3.40.140.10">
    <property type="entry name" value="Cytidine Deaminase, domain 2"/>
    <property type="match status" value="1"/>
</dbReference>
<dbReference type="CDD" id="cd01285">
    <property type="entry name" value="nucleoside_deaminase"/>
    <property type="match status" value="1"/>
</dbReference>
<evidence type="ECO:0000256" key="2">
    <source>
        <dbReference type="ARBA" id="ARBA00011738"/>
    </source>
</evidence>
<accession>Q8KFE6</accession>
<evidence type="ECO:0000256" key="7">
    <source>
        <dbReference type="ARBA" id="ARBA00048045"/>
    </source>
</evidence>
<feature type="binding site" evidence="8">
    <location>
        <position position="87"/>
    </location>
    <ligand>
        <name>Zn(2+)</name>
        <dbReference type="ChEBI" id="CHEBI:29105"/>
        <note>catalytic</note>
    </ligand>
</feature>
<evidence type="ECO:0000256" key="6">
    <source>
        <dbReference type="ARBA" id="ARBA00022833"/>
    </source>
</evidence>
<protein>
    <recommendedName>
        <fullName evidence="8">tRNA-specific adenosine deaminase</fullName>
        <ecNumber evidence="8">3.5.4.33</ecNumber>
    </recommendedName>
</protein>
<evidence type="ECO:0000256" key="5">
    <source>
        <dbReference type="ARBA" id="ARBA00022801"/>
    </source>
</evidence>
<feature type="domain" description="CMP/dCMP-type deaminase" evidence="9">
    <location>
        <begin position="2"/>
        <end position="115"/>
    </location>
</feature>
<dbReference type="EC" id="3.5.4.33" evidence="8"/>
<dbReference type="STRING" id="194439.CT0381"/>
<keyword evidence="3 8" id="KW-0819">tRNA processing</keyword>
<reference evidence="10 11" key="1">
    <citation type="journal article" date="2002" name="Proc. Natl. Acad. Sci. U.S.A.">
        <title>The complete genome sequence of Chlorobium tepidum TLS, a photosynthetic, anaerobic, green-sulfur bacterium.</title>
        <authorList>
            <person name="Eisen J.A."/>
            <person name="Nelson K.E."/>
            <person name="Paulsen I.T."/>
            <person name="Heidelberg J.F."/>
            <person name="Wu M."/>
            <person name="Dodson R.J."/>
            <person name="Deboy R."/>
            <person name="Gwinn M.L."/>
            <person name="Nelson W.C."/>
            <person name="Haft D.H."/>
            <person name="Hickey E.K."/>
            <person name="Peterson J.D."/>
            <person name="Durkin A.S."/>
            <person name="Kolonay J.L."/>
            <person name="Yang F."/>
            <person name="Holt I."/>
            <person name="Umayam L.A."/>
            <person name="Mason T."/>
            <person name="Brenner M."/>
            <person name="Shea T.P."/>
            <person name="Parksey D."/>
            <person name="Nierman W.C."/>
            <person name="Feldblyum T.V."/>
            <person name="Hansen C.L."/>
            <person name="Craven M.B."/>
            <person name="Radune D."/>
            <person name="Vamathevan J."/>
            <person name="Khouri H."/>
            <person name="White O."/>
            <person name="Gruber T.M."/>
            <person name="Ketchum K.A."/>
            <person name="Venter J.C."/>
            <person name="Tettelin H."/>
            <person name="Bryant D.A."/>
            <person name="Fraser C.M."/>
        </authorList>
    </citation>
    <scope>NUCLEOTIDE SEQUENCE [LARGE SCALE GENOMIC DNA]</scope>
    <source>
        <strain evidence="11">ATCC 49652 / DSM 12025 / NBRC 103806 / TLS</strain>
    </source>
</reference>
<feature type="binding site" evidence="8">
    <location>
        <position position="54"/>
    </location>
    <ligand>
        <name>Zn(2+)</name>
        <dbReference type="ChEBI" id="CHEBI:29105"/>
        <note>catalytic</note>
    </ligand>
</feature>
<dbReference type="PANTHER" id="PTHR11079">
    <property type="entry name" value="CYTOSINE DEAMINASE FAMILY MEMBER"/>
    <property type="match status" value="1"/>
</dbReference>
<keyword evidence="11" id="KW-1185">Reference proteome</keyword>
<dbReference type="PROSITE" id="PS00903">
    <property type="entry name" value="CYT_DCMP_DEAMINASES_1"/>
    <property type="match status" value="1"/>
</dbReference>
<dbReference type="PATRIC" id="fig|194439.7.peg.368"/>
<name>Q8KFE6_CHLTE</name>
<evidence type="ECO:0000256" key="3">
    <source>
        <dbReference type="ARBA" id="ARBA00022694"/>
    </source>
</evidence>
<proteinExistence type="inferred from homology"/>
<dbReference type="AlphaFoldDB" id="Q8KFE6"/>
<dbReference type="InterPro" id="IPR016193">
    <property type="entry name" value="Cytidine_deaminase-like"/>
</dbReference>
<feature type="active site" description="Proton donor" evidence="8">
    <location>
        <position position="56"/>
    </location>
</feature>
<dbReference type="KEGG" id="cte:CT0381"/>
<comment type="subunit">
    <text evidence="2 8">Homodimer.</text>
</comment>
<dbReference type="SUPFAM" id="SSF53927">
    <property type="entry name" value="Cytidine deaminase-like"/>
    <property type="match status" value="1"/>
</dbReference>
<dbReference type="GO" id="GO:0008270">
    <property type="term" value="F:zinc ion binding"/>
    <property type="evidence" value="ECO:0007669"/>
    <property type="project" value="UniProtKB-UniRule"/>
</dbReference>
<organism evidence="10 11">
    <name type="scientific">Chlorobaculum tepidum (strain ATCC 49652 / DSM 12025 / NBRC 103806 / TLS)</name>
    <name type="common">Chlorobium tepidum</name>
    <dbReference type="NCBI Taxonomy" id="194439"/>
    <lineage>
        <taxon>Bacteria</taxon>
        <taxon>Pseudomonadati</taxon>
        <taxon>Chlorobiota</taxon>
        <taxon>Chlorobiia</taxon>
        <taxon>Chlorobiales</taxon>
        <taxon>Chlorobiaceae</taxon>
        <taxon>Chlorobaculum</taxon>
    </lineage>
</organism>
<comment type="catalytic activity">
    <reaction evidence="7 8">
        <text>adenosine(34) in tRNA + H2O + H(+) = inosine(34) in tRNA + NH4(+)</text>
        <dbReference type="Rhea" id="RHEA:43168"/>
        <dbReference type="Rhea" id="RHEA-COMP:10373"/>
        <dbReference type="Rhea" id="RHEA-COMP:10374"/>
        <dbReference type="ChEBI" id="CHEBI:15377"/>
        <dbReference type="ChEBI" id="CHEBI:15378"/>
        <dbReference type="ChEBI" id="CHEBI:28938"/>
        <dbReference type="ChEBI" id="CHEBI:74411"/>
        <dbReference type="ChEBI" id="CHEBI:82852"/>
        <dbReference type="EC" id="3.5.4.33"/>
    </reaction>
</comment>
<dbReference type="EnsemblBacteria" id="AAM71627">
    <property type="protein sequence ID" value="AAM71627"/>
    <property type="gene ID" value="CT0381"/>
</dbReference>
<dbReference type="EMBL" id="AE006470">
    <property type="protein sequence ID" value="AAM71627.1"/>
    <property type="molecule type" value="Genomic_DNA"/>
</dbReference>